<evidence type="ECO:0000313" key="3">
    <source>
        <dbReference type="EMBL" id="QNR53821.1"/>
    </source>
</evidence>
<keyword evidence="2" id="KW-0812">Transmembrane</keyword>
<feature type="compositionally biased region" description="Low complexity" evidence="1">
    <location>
        <begin position="60"/>
        <end position="83"/>
    </location>
</feature>
<dbReference type="Proteomes" id="UP000516415">
    <property type="component" value="Segment"/>
</dbReference>
<evidence type="ECO:0000256" key="1">
    <source>
        <dbReference type="SAM" id="MobiDB-lite"/>
    </source>
</evidence>
<organism evidence="3 4">
    <name type="scientific">Pseudomonas phage phiK7A1</name>
    <dbReference type="NCBI Taxonomy" id="2759194"/>
    <lineage>
        <taxon>Viruses</taxon>
        <taxon>Duplodnaviria</taxon>
        <taxon>Heunggongvirae</taxon>
        <taxon>Uroviricota</taxon>
        <taxon>Caudoviricetes</taxon>
        <taxon>Vandenendeviridae</taxon>
        <taxon>Gorskivirinae</taxon>
        <taxon>Torinovirus</taxon>
        <taxon>Torinovirus K7A1</taxon>
    </lineage>
</organism>
<keyword evidence="2" id="KW-0472">Membrane</keyword>
<keyword evidence="2" id="KW-1133">Transmembrane helix</keyword>
<proteinExistence type="predicted"/>
<feature type="transmembrane region" description="Helical" evidence="2">
    <location>
        <begin position="6"/>
        <end position="23"/>
    </location>
</feature>
<keyword evidence="4" id="KW-1185">Reference proteome</keyword>
<accession>A0A7H0XFN1</accession>
<dbReference type="EMBL" id="MT740307">
    <property type="protein sequence ID" value="QNR53821.1"/>
    <property type="molecule type" value="Genomic_DNA"/>
</dbReference>
<evidence type="ECO:0000313" key="4">
    <source>
        <dbReference type="Proteomes" id="UP000516415"/>
    </source>
</evidence>
<feature type="region of interest" description="Disordered" evidence="1">
    <location>
        <begin position="57"/>
        <end position="91"/>
    </location>
</feature>
<reference evidence="3 4" key="1">
    <citation type="submission" date="2020-07" db="EMBL/GenBank/DDBJ databases">
        <authorList>
            <person name="Martino G."/>
            <person name="Holtappels D."/>
            <person name="Wagemans J."/>
            <person name="Lavigne R."/>
            <person name="Turina M."/>
            <person name="Ciuffo M."/>
        </authorList>
    </citation>
    <scope>NUCLEOTIDE SEQUENCE [LARGE SCALE GENOMIC DNA]</scope>
</reference>
<gene>
    <name evidence="3" type="ORF">phiK7A1_031c</name>
</gene>
<evidence type="ECO:0000256" key="2">
    <source>
        <dbReference type="SAM" id="Phobius"/>
    </source>
</evidence>
<feature type="region of interest" description="Disordered" evidence="1">
    <location>
        <begin position="110"/>
        <end position="168"/>
    </location>
</feature>
<name>A0A7H0XFN1_9CAUD</name>
<protein>
    <submittedName>
        <fullName evidence="3">Uncharacterized protein</fullName>
    </submittedName>
</protein>
<sequence length="168" mass="17917">MIGEIVVMGLLVLVIVIAVYMVTRKPAPEFVVPEPWKAPVKREETLREFVNRVPERPVYKAGKASQQKASSSGSRSHSPSGGSTTHIDTQSSDLMSTMLILDAMDTQEKYSSPSVDTYSSQSYSSPTPSSYSDSCSSRSSYSSYSDSSSSSSSSSDSSSSSSSSSSCD</sequence>